<sequence length="242" mass="26702">MMDRDSALNKSSLCFFQNFVPSYHTHHTKKWGRYQYMITNLPFLIYRHDMIGHYTLFLSPKPSDHPFSLVPKTPTRSTHIPKPNLLTNLISKKTTPQNPPSQKPQPSDHSRPSYPIPSPKPSNPEPSPPPPQNLISPQRLSPQLANRKSLPSDEIQPRRPFFFSIPWLAGALRFLGGGPRFASLCRPRDPVAALGGRDGCSIWEFASRGTREGVSGGEGQEGGLGSRGNKDGGLGIGGVVTF</sequence>
<reference evidence="2 3" key="1">
    <citation type="journal article" date="2018" name="Front. Microbiol.">
        <title>Genome-Wide Analysis of Corynespora cassiicola Leaf Fall Disease Putative Effectors.</title>
        <authorList>
            <person name="Lopez D."/>
            <person name="Ribeiro S."/>
            <person name="Label P."/>
            <person name="Fumanal B."/>
            <person name="Venisse J.S."/>
            <person name="Kohler A."/>
            <person name="de Oliveira R.R."/>
            <person name="Labutti K."/>
            <person name="Lipzen A."/>
            <person name="Lail K."/>
            <person name="Bauer D."/>
            <person name="Ohm R.A."/>
            <person name="Barry K.W."/>
            <person name="Spatafora J."/>
            <person name="Grigoriev I.V."/>
            <person name="Martin F.M."/>
            <person name="Pujade-Renaud V."/>
        </authorList>
    </citation>
    <scope>NUCLEOTIDE SEQUENCE [LARGE SCALE GENOMIC DNA]</scope>
    <source>
        <strain evidence="2 3">Philippines</strain>
    </source>
</reference>
<proteinExistence type="predicted"/>
<accession>A0A2T2NLN9</accession>
<dbReference type="Proteomes" id="UP000240883">
    <property type="component" value="Unassembled WGS sequence"/>
</dbReference>
<evidence type="ECO:0000313" key="2">
    <source>
        <dbReference type="EMBL" id="PSN66361.1"/>
    </source>
</evidence>
<feature type="compositionally biased region" description="Pro residues" evidence="1">
    <location>
        <begin position="114"/>
        <end position="132"/>
    </location>
</feature>
<evidence type="ECO:0000256" key="1">
    <source>
        <dbReference type="SAM" id="MobiDB-lite"/>
    </source>
</evidence>
<protein>
    <submittedName>
        <fullName evidence="2">Uncharacterized protein</fullName>
    </submittedName>
</protein>
<feature type="compositionally biased region" description="Gly residues" evidence="1">
    <location>
        <begin position="214"/>
        <end position="230"/>
    </location>
</feature>
<organism evidence="2 3">
    <name type="scientific">Corynespora cassiicola Philippines</name>
    <dbReference type="NCBI Taxonomy" id="1448308"/>
    <lineage>
        <taxon>Eukaryota</taxon>
        <taxon>Fungi</taxon>
        <taxon>Dikarya</taxon>
        <taxon>Ascomycota</taxon>
        <taxon>Pezizomycotina</taxon>
        <taxon>Dothideomycetes</taxon>
        <taxon>Pleosporomycetidae</taxon>
        <taxon>Pleosporales</taxon>
        <taxon>Corynesporascaceae</taxon>
        <taxon>Corynespora</taxon>
    </lineage>
</organism>
<feature type="region of interest" description="Disordered" evidence="1">
    <location>
        <begin position="210"/>
        <end position="230"/>
    </location>
</feature>
<evidence type="ECO:0000313" key="3">
    <source>
        <dbReference type="Proteomes" id="UP000240883"/>
    </source>
</evidence>
<gene>
    <name evidence="2" type="ORF">BS50DRAFT_413158</name>
</gene>
<feature type="region of interest" description="Disordered" evidence="1">
    <location>
        <begin position="90"/>
        <end position="138"/>
    </location>
</feature>
<dbReference type="AlphaFoldDB" id="A0A2T2NLN9"/>
<dbReference type="EMBL" id="KZ678136">
    <property type="protein sequence ID" value="PSN66361.1"/>
    <property type="molecule type" value="Genomic_DNA"/>
</dbReference>
<keyword evidence="3" id="KW-1185">Reference proteome</keyword>
<name>A0A2T2NLN9_CORCC</name>